<comment type="cofactor">
    <cofactor evidence="5">
        <name>FMN</name>
        <dbReference type="ChEBI" id="CHEBI:58210"/>
    </cofactor>
    <text evidence="5">Binds 1 FMN per subunit.</text>
</comment>
<dbReference type="InterPro" id="IPR012349">
    <property type="entry name" value="Split_barrel_FMN-bd"/>
</dbReference>
<dbReference type="GO" id="GO:0010181">
    <property type="term" value="F:FMN binding"/>
    <property type="evidence" value="ECO:0007669"/>
    <property type="project" value="InterPro"/>
</dbReference>
<evidence type="ECO:0000256" key="1">
    <source>
        <dbReference type="ARBA" id="ARBA00007301"/>
    </source>
</evidence>
<dbReference type="InterPro" id="IPR000659">
    <property type="entry name" value="Pyridox_Oxase"/>
</dbReference>
<dbReference type="SUPFAM" id="SSF50475">
    <property type="entry name" value="FMN-binding split barrel"/>
    <property type="match status" value="1"/>
</dbReference>
<comment type="caution">
    <text evidence="9">The sequence shown here is derived from an EMBL/GenBank/DDBJ whole genome shotgun (WGS) entry which is preliminary data.</text>
</comment>
<feature type="binding site" evidence="5">
    <location>
        <begin position="181"/>
        <end position="182"/>
    </location>
    <ligand>
        <name>FMN</name>
        <dbReference type="ChEBI" id="CHEBI:58210"/>
    </ligand>
</feature>
<dbReference type="EC" id="1.4.3.5" evidence="9"/>
<dbReference type="PANTHER" id="PTHR10851:SF0">
    <property type="entry name" value="PYRIDOXINE-5'-PHOSPHATE OXIDASE"/>
    <property type="match status" value="1"/>
</dbReference>
<feature type="binding site" evidence="5">
    <location>
        <position position="236"/>
    </location>
    <ligand>
        <name>FMN</name>
        <dbReference type="ChEBI" id="CHEBI:58210"/>
    </ligand>
</feature>
<dbReference type="GO" id="GO:0008615">
    <property type="term" value="P:pyridoxine biosynthetic process"/>
    <property type="evidence" value="ECO:0007669"/>
    <property type="project" value="InterPro"/>
</dbReference>
<dbReference type="Pfam" id="PF01243">
    <property type="entry name" value="PNPOx_N"/>
    <property type="match status" value="1"/>
</dbReference>
<proteinExistence type="inferred from homology"/>
<evidence type="ECO:0000256" key="6">
    <source>
        <dbReference type="SAM" id="MobiDB-lite"/>
    </source>
</evidence>
<sequence>MTDGTTHGTHAPHGAHAPHTPRAPHAAREAHDAHAPHDAFEAALHTLRVWDTDLPAFDPRAAPEDPSDLFRAWFLDAVGAGQPEPHTTQLATADAEGRPDVRTVMLHGADERGWRFATHSTSAKGRQLAARPYAALHFYWPLRGRQVRLRGPVAPGTPEEAYADLHARSTGALAAALTGRQSAPLASVRELAEASARAWERAGADPAAHAPTWTVYRLVPEEAEFFQGDARRRHVRLRYDRASPGAPWSRGLLWP</sequence>
<evidence type="ECO:0000256" key="5">
    <source>
        <dbReference type="PIRSR" id="PIRSR000190-2"/>
    </source>
</evidence>
<dbReference type="RefSeq" id="WP_168440422.1">
    <property type="nucleotide sequence ID" value="NZ_JAAXOU010000298.1"/>
</dbReference>
<dbReference type="NCBIfam" id="NF004231">
    <property type="entry name" value="PRK05679.1"/>
    <property type="match status" value="1"/>
</dbReference>
<dbReference type="Gene3D" id="2.30.110.10">
    <property type="entry name" value="Electron Transport, Fmn-binding Protein, Chain A"/>
    <property type="match status" value="1"/>
</dbReference>
<dbReference type="Pfam" id="PF10590">
    <property type="entry name" value="PNP_phzG_C"/>
    <property type="match status" value="1"/>
</dbReference>
<accession>A0AA44DGV0</accession>
<dbReference type="InterPro" id="IPR019576">
    <property type="entry name" value="Pyridoxamine_oxidase_dimer_C"/>
</dbReference>
<feature type="binding site" evidence="5">
    <location>
        <position position="146"/>
    </location>
    <ligand>
        <name>FMN</name>
        <dbReference type="ChEBI" id="CHEBI:58210"/>
    </ligand>
</feature>
<dbReference type="Proteomes" id="UP000570003">
    <property type="component" value="Unassembled WGS sequence"/>
</dbReference>
<evidence type="ECO:0000313" key="9">
    <source>
        <dbReference type="EMBL" id="NKY16185.1"/>
    </source>
</evidence>
<feature type="compositionally biased region" description="Low complexity" evidence="6">
    <location>
        <begin position="1"/>
        <end position="24"/>
    </location>
</feature>
<evidence type="ECO:0000259" key="8">
    <source>
        <dbReference type="Pfam" id="PF10590"/>
    </source>
</evidence>
<evidence type="ECO:0000256" key="2">
    <source>
        <dbReference type="ARBA" id="ARBA00022630"/>
    </source>
</evidence>
<keyword evidence="4 9" id="KW-0560">Oxidoreductase</keyword>
<dbReference type="EMBL" id="JAAXOU010000298">
    <property type="protein sequence ID" value="NKY16185.1"/>
    <property type="molecule type" value="Genomic_DNA"/>
</dbReference>
<feature type="domain" description="Pyridoxine 5'-phosphate oxidase dimerisation C-terminal" evidence="8">
    <location>
        <begin position="213"/>
        <end position="255"/>
    </location>
</feature>
<dbReference type="GO" id="GO:0004733">
    <property type="term" value="F:pyridoxamine phosphate oxidase activity"/>
    <property type="evidence" value="ECO:0007669"/>
    <property type="project" value="UniProtKB-EC"/>
</dbReference>
<keyword evidence="10" id="KW-1185">Reference proteome</keyword>
<organism evidence="9 10">
    <name type="scientific">Streptomyces somaliensis (strain ATCC 33201 / DSM 40738 / JCM 12659 / KCTC 9044 / NCTC 11332 / NRRL B-12077 / IP 733)</name>
    <dbReference type="NCBI Taxonomy" id="1134445"/>
    <lineage>
        <taxon>Bacteria</taxon>
        <taxon>Bacillati</taxon>
        <taxon>Actinomycetota</taxon>
        <taxon>Actinomycetes</taxon>
        <taxon>Kitasatosporales</taxon>
        <taxon>Streptomycetaceae</taxon>
        <taxon>Streptomyces</taxon>
    </lineage>
</organism>
<feature type="binding site" evidence="5">
    <location>
        <position position="124"/>
    </location>
    <ligand>
        <name>FMN</name>
        <dbReference type="ChEBI" id="CHEBI:58210"/>
    </ligand>
</feature>
<protein>
    <submittedName>
        <fullName evidence="9">Pyridoxal 5'-phosphate synthase</fullName>
        <ecNumber evidence="9">1.4.3.5</ecNumber>
    </submittedName>
</protein>
<dbReference type="AlphaFoldDB" id="A0AA44DGV0"/>
<dbReference type="PANTHER" id="PTHR10851">
    <property type="entry name" value="PYRIDOXINE-5-PHOSPHATE OXIDASE"/>
    <property type="match status" value="1"/>
</dbReference>
<dbReference type="PIRSF" id="PIRSF000190">
    <property type="entry name" value="Pyd_amn-ph_oxd"/>
    <property type="match status" value="1"/>
</dbReference>
<evidence type="ECO:0000256" key="3">
    <source>
        <dbReference type="ARBA" id="ARBA00022643"/>
    </source>
</evidence>
<evidence type="ECO:0000313" key="10">
    <source>
        <dbReference type="Proteomes" id="UP000570003"/>
    </source>
</evidence>
<evidence type="ECO:0000256" key="4">
    <source>
        <dbReference type="ARBA" id="ARBA00023002"/>
    </source>
</evidence>
<reference evidence="9 10" key="1">
    <citation type="submission" date="2020-04" db="EMBL/GenBank/DDBJ databases">
        <title>MicrobeNet Type strains.</title>
        <authorList>
            <person name="Nicholson A.C."/>
        </authorList>
    </citation>
    <scope>NUCLEOTIDE SEQUENCE [LARGE SCALE GENOMIC DNA]</scope>
    <source>
        <strain evidence="9 10">DSM 40738</strain>
    </source>
</reference>
<keyword evidence="2" id="KW-0285">Flavoprotein</keyword>
<feature type="domain" description="Pyridoxamine 5'-phosphate oxidase N-terminal" evidence="7">
    <location>
        <begin position="83"/>
        <end position="183"/>
    </location>
</feature>
<comment type="similarity">
    <text evidence="1">Belongs to the pyridoxamine 5'-phosphate oxidase family.</text>
</comment>
<dbReference type="InterPro" id="IPR011576">
    <property type="entry name" value="Pyridox_Oxase_N"/>
</dbReference>
<evidence type="ECO:0000259" key="7">
    <source>
        <dbReference type="Pfam" id="PF01243"/>
    </source>
</evidence>
<name>A0AA44DGV0_STRE0</name>
<feature type="region of interest" description="Disordered" evidence="6">
    <location>
        <begin position="1"/>
        <end position="34"/>
    </location>
</feature>
<gene>
    <name evidence="9" type="ORF">HGA06_19240</name>
</gene>
<keyword evidence="3 5" id="KW-0288">FMN</keyword>